<gene>
    <name evidence="3" type="ORF">IAB94_06675</name>
</gene>
<dbReference type="InterPro" id="IPR036866">
    <property type="entry name" value="RibonucZ/Hydroxyglut_hydro"/>
</dbReference>
<comment type="caution">
    <text evidence="3">The sequence shown here is derived from an EMBL/GenBank/DDBJ whole genome shotgun (WGS) entry which is preliminary data.</text>
</comment>
<reference evidence="3" key="1">
    <citation type="submission" date="2020-10" db="EMBL/GenBank/DDBJ databases">
        <authorList>
            <person name="Gilroy R."/>
        </authorList>
    </citation>
    <scope>NUCLEOTIDE SEQUENCE</scope>
    <source>
        <strain evidence="3">ChiW16-3235</strain>
    </source>
</reference>
<organism evidence="3 4">
    <name type="scientific">Candidatus Coproplasma avicola</name>
    <dbReference type="NCBI Taxonomy" id="2840744"/>
    <lineage>
        <taxon>Bacteria</taxon>
        <taxon>Bacillati</taxon>
        <taxon>Bacillota</taxon>
        <taxon>Clostridia</taxon>
        <taxon>Eubacteriales</taxon>
        <taxon>Candidatus Coproplasma</taxon>
    </lineage>
</organism>
<name>A0A9D1E7R2_9FIRM</name>
<dbReference type="AlphaFoldDB" id="A0A9D1E7R2"/>
<keyword evidence="1" id="KW-0812">Transmembrane</keyword>
<evidence type="ECO:0000313" key="3">
    <source>
        <dbReference type="EMBL" id="HIR67712.1"/>
    </source>
</evidence>
<dbReference type="InterPro" id="IPR052159">
    <property type="entry name" value="Competence_DNA_uptake"/>
</dbReference>
<protein>
    <submittedName>
        <fullName evidence="3">MBL fold metallo-hydrolase</fullName>
    </submittedName>
</protein>
<sequence length="425" mass="47420">MAKRKSNRSSDAAKRPAKLLTRIAIVLLIIVIILLVIYLIRPDLFNRAFDQFNDYKPPATGELPEGDVTEITSAELSIHFIAPEVRASGDCTLIKVGETEVLIDAGPTQGNASAIKDYLEDYCTDGVIEYVIATHADSDHIAGLVGTSSGGNYNGILYSYQIGTIIQFNQTNKDDETASGNPTLYGRYLTAVEYARNNGADVYTALDCYNSQNGAQSTYYLDDEHKISMNILYNYYYENASSDENNYSVCMLLSQEISAEQTNHYLFTGDLEEDGEERLVQNNDLPEVELYKAGHHGSKTSSNDCLLEVIKPKNVVVCCCAGYNEYDAAEENIFPTQAFIDRIDGYTQNVYVTIMDDGANDTFAPMNGDIVFYYKTAVGEEEAGLRLWCSQNTTVLKDTDWFKANRTSEEWGWSQADRDSFVSRH</sequence>
<dbReference type="EMBL" id="DVHK01000133">
    <property type="protein sequence ID" value="HIR67712.1"/>
    <property type="molecule type" value="Genomic_DNA"/>
</dbReference>
<dbReference type="Pfam" id="PF00753">
    <property type="entry name" value="Lactamase_B"/>
    <property type="match status" value="1"/>
</dbReference>
<keyword evidence="1" id="KW-0472">Membrane</keyword>
<dbReference type="InterPro" id="IPR001279">
    <property type="entry name" value="Metallo-B-lactamas"/>
</dbReference>
<dbReference type="PANTHER" id="PTHR30619:SF1">
    <property type="entry name" value="RECOMBINATION PROTEIN 2"/>
    <property type="match status" value="1"/>
</dbReference>
<evidence type="ECO:0000256" key="1">
    <source>
        <dbReference type="SAM" id="Phobius"/>
    </source>
</evidence>
<dbReference type="Proteomes" id="UP000823913">
    <property type="component" value="Unassembled WGS sequence"/>
</dbReference>
<feature type="transmembrane region" description="Helical" evidence="1">
    <location>
        <begin position="20"/>
        <end position="40"/>
    </location>
</feature>
<dbReference type="Gene3D" id="3.60.15.10">
    <property type="entry name" value="Ribonuclease Z/Hydroxyacylglutathione hydrolase-like"/>
    <property type="match status" value="1"/>
</dbReference>
<reference evidence="3" key="2">
    <citation type="journal article" date="2021" name="PeerJ">
        <title>Extensive microbial diversity within the chicken gut microbiome revealed by metagenomics and culture.</title>
        <authorList>
            <person name="Gilroy R."/>
            <person name="Ravi A."/>
            <person name="Getino M."/>
            <person name="Pursley I."/>
            <person name="Horton D.L."/>
            <person name="Alikhan N.F."/>
            <person name="Baker D."/>
            <person name="Gharbi K."/>
            <person name="Hall N."/>
            <person name="Watson M."/>
            <person name="Adriaenssens E.M."/>
            <person name="Foster-Nyarko E."/>
            <person name="Jarju S."/>
            <person name="Secka A."/>
            <person name="Antonio M."/>
            <person name="Oren A."/>
            <person name="Chaudhuri R.R."/>
            <person name="La Ragione R."/>
            <person name="Hildebrand F."/>
            <person name="Pallen M.J."/>
        </authorList>
    </citation>
    <scope>NUCLEOTIDE SEQUENCE</scope>
    <source>
        <strain evidence="3">ChiW16-3235</strain>
    </source>
</reference>
<accession>A0A9D1E7R2</accession>
<proteinExistence type="predicted"/>
<evidence type="ECO:0000313" key="4">
    <source>
        <dbReference type="Proteomes" id="UP000823913"/>
    </source>
</evidence>
<feature type="domain" description="Metallo-beta-lactamase" evidence="2">
    <location>
        <begin position="89"/>
        <end position="145"/>
    </location>
</feature>
<keyword evidence="1" id="KW-1133">Transmembrane helix</keyword>
<evidence type="ECO:0000259" key="2">
    <source>
        <dbReference type="Pfam" id="PF00753"/>
    </source>
</evidence>
<dbReference type="PANTHER" id="PTHR30619">
    <property type="entry name" value="DNA INTERNALIZATION/COMPETENCE PROTEIN COMEC/REC2"/>
    <property type="match status" value="1"/>
</dbReference>
<dbReference type="SUPFAM" id="SSF56281">
    <property type="entry name" value="Metallo-hydrolase/oxidoreductase"/>
    <property type="match status" value="1"/>
</dbReference>